<evidence type="ECO:0000313" key="2">
    <source>
        <dbReference type="Proteomes" id="UP000006671"/>
    </source>
</evidence>
<dbReference type="Gene3D" id="2.130.10.10">
    <property type="entry name" value="YVTN repeat-like/Quinoprotein amine dehydrogenase"/>
    <property type="match status" value="1"/>
</dbReference>
<dbReference type="VEuPathDB" id="AmoebaDB:NAEGRDRAFT_78767"/>
<dbReference type="AlphaFoldDB" id="D2V6C6"/>
<dbReference type="KEGG" id="ngr:NAEGRDRAFT_78767"/>
<dbReference type="EMBL" id="GG738854">
    <property type="protein sequence ID" value="EFC47548.1"/>
    <property type="molecule type" value="Genomic_DNA"/>
</dbReference>
<organism evidence="2">
    <name type="scientific">Naegleria gruberi</name>
    <name type="common">Amoeba</name>
    <dbReference type="NCBI Taxonomy" id="5762"/>
    <lineage>
        <taxon>Eukaryota</taxon>
        <taxon>Discoba</taxon>
        <taxon>Heterolobosea</taxon>
        <taxon>Tetramitia</taxon>
        <taxon>Eutetramitia</taxon>
        <taxon>Vahlkampfiidae</taxon>
        <taxon>Naegleria</taxon>
    </lineage>
</organism>
<reference evidence="1 2" key="1">
    <citation type="journal article" date="2010" name="Cell">
        <title>The genome of Naegleria gruberi illuminates early eukaryotic versatility.</title>
        <authorList>
            <person name="Fritz-Laylin L.K."/>
            <person name="Prochnik S.E."/>
            <person name="Ginger M.L."/>
            <person name="Dacks J.B."/>
            <person name="Carpenter M.L."/>
            <person name="Field M.C."/>
            <person name="Kuo A."/>
            <person name="Paredez A."/>
            <person name="Chapman J."/>
            <person name="Pham J."/>
            <person name="Shu S."/>
            <person name="Neupane R."/>
            <person name="Cipriano M."/>
            <person name="Mancuso J."/>
            <person name="Tu H."/>
            <person name="Salamov A."/>
            <person name="Lindquist E."/>
            <person name="Shapiro H."/>
            <person name="Lucas S."/>
            <person name="Grigoriev I.V."/>
            <person name="Cande W.Z."/>
            <person name="Fulton C."/>
            <person name="Rokhsar D.S."/>
            <person name="Dawson S.C."/>
        </authorList>
    </citation>
    <scope>NUCLEOTIDE SEQUENCE [LARGE SCALE GENOMIC DNA]</scope>
    <source>
        <strain evidence="1 2">NEG-M</strain>
    </source>
</reference>
<protein>
    <recommendedName>
        <fullName evidence="3">B box-type domain-containing protein</fullName>
    </recommendedName>
</protein>
<name>D2V6C6_NAEGR</name>
<accession>D2V6C6</accession>
<gene>
    <name evidence="1" type="ORF">NAEGRDRAFT_78767</name>
</gene>
<evidence type="ECO:0000313" key="1">
    <source>
        <dbReference type="EMBL" id="EFC47548.1"/>
    </source>
</evidence>
<dbReference type="InterPro" id="IPR015943">
    <property type="entry name" value="WD40/YVTN_repeat-like_dom_sf"/>
</dbReference>
<evidence type="ECO:0008006" key="3">
    <source>
        <dbReference type="Google" id="ProtNLM"/>
    </source>
</evidence>
<dbReference type="Proteomes" id="UP000006671">
    <property type="component" value="Unassembled WGS sequence"/>
</dbReference>
<proteinExistence type="predicted"/>
<keyword evidence="2" id="KW-1185">Reference proteome</keyword>
<dbReference type="OrthoDB" id="9049620at2759"/>
<sequence length="283" mass="31569">MTQDKLCNKCLAEDEQVLATHHCSECNQNYCGAHLHLHNTSNKTKSHAETGKVSKILSNASLLPSLKQHVDLPSLSKPKCSAIDLKHGSLFVANDLIIVEFDLATKKVKASFKEPQEDAPFKMCYDQNDNALVYCIDRGAYFDITKVSRDGKKIFWSINKQSRVRDMCIDRHDGSIYTIQKDGSIIKTDKTGNVISRVSRVSPGAASRLTLDPSGQLLYYIGDEGLESTKLDGSCLTLFKNENADSDHKFELDGGEGLEMGIDFTTGEFYVTNVYKRKVQVFK</sequence>
<dbReference type="InParanoid" id="D2V6C6"/>
<dbReference type="SUPFAM" id="SSF63825">
    <property type="entry name" value="YWTD domain"/>
    <property type="match status" value="1"/>
</dbReference>
<dbReference type="RefSeq" id="XP_002680292.1">
    <property type="nucleotide sequence ID" value="XM_002680246.1"/>
</dbReference>
<dbReference type="GeneID" id="8861738"/>